<protein>
    <submittedName>
        <fullName evidence="5">Allophanate hydrolase subunit 1</fullName>
    </submittedName>
</protein>
<dbReference type="RefSeq" id="WP_386375483.1">
    <property type="nucleotide sequence ID" value="NZ_JBHUMP010000016.1"/>
</dbReference>
<dbReference type="Gene3D" id="2.40.100.10">
    <property type="entry name" value="Cyclophilin-like"/>
    <property type="match status" value="1"/>
</dbReference>
<reference evidence="6" key="1">
    <citation type="journal article" date="2019" name="Int. J. Syst. Evol. Microbiol.">
        <title>The Global Catalogue of Microorganisms (GCM) 10K type strain sequencing project: providing services to taxonomists for standard genome sequencing and annotation.</title>
        <authorList>
            <consortium name="The Broad Institute Genomics Platform"/>
            <consortium name="The Broad Institute Genome Sequencing Center for Infectious Disease"/>
            <person name="Wu L."/>
            <person name="Ma J."/>
        </authorList>
    </citation>
    <scope>NUCLEOTIDE SEQUENCE [LARGE SCALE GENOMIC DNA]</scope>
    <source>
        <strain evidence="6">TISTR 2562</strain>
    </source>
</reference>
<keyword evidence="2 5" id="KW-0378">Hydrolase</keyword>
<gene>
    <name evidence="5" type="ORF">ACFSUD_15855</name>
</gene>
<evidence type="ECO:0000259" key="4">
    <source>
        <dbReference type="SMART" id="SM00796"/>
    </source>
</evidence>
<comment type="caution">
    <text evidence="5">The sequence shown here is derived from an EMBL/GenBank/DDBJ whole genome shotgun (WGS) entry which is preliminary data.</text>
</comment>
<feature type="domain" description="Carboxyltransferase" evidence="4">
    <location>
        <begin position="5"/>
        <end position="209"/>
    </location>
</feature>
<dbReference type="PANTHER" id="PTHR34698">
    <property type="entry name" value="5-OXOPROLINASE SUBUNIT B"/>
    <property type="match status" value="1"/>
</dbReference>
<sequence>MGEFPMIRNVGLSGLLVSFDRQMSEAANRAALAFRAALDAADWPEVEETSSSLVSTFLAVDLAVHAPGKLTERLRDLLASRDWYGADLPEGRRLWHVPTFYGGELAPQLESAAAAAGRDPEAAIRELSQTRLRVLTIGFAPGQPYLGELNRNWDIPRQQGLTKSVPPGALVVAIRQMTLFTSASPTGWHHVGQTAFRTFRPHSDTPFPLSPGDELLFPSVSRAEYERIDSRDESGNGGATCEDLS</sequence>
<dbReference type="InterPro" id="IPR003833">
    <property type="entry name" value="CT_C_D"/>
</dbReference>
<evidence type="ECO:0000313" key="6">
    <source>
        <dbReference type="Proteomes" id="UP001597474"/>
    </source>
</evidence>
<proteinExistence type="predicted"/>
<accession>A0ABW5U5I1</accession>
<evidence type="ECO:0000256" key="2">
    <source>
        <dbReference type="ARBA" id="ARBA00022801"/>
    </source>
</evidence>
<dbReference type="InterPro" id="IPR029000">
    <property type="entry name" value="Cyclophilin-like_dom_sf"/>
</dbReference>
<dbReference type="SUPFAM" id="SSF50891">
    <property type="entry name" value="Cyclophilin-like"/>
    <property type="match status" value="1"/>
</dbReference>
<keyword evidence="3" id="KW-0067">ATP-binding</keyword>
<name>A0ABW5U5I1_9RHOB</name>
<keyword evidence="1" id="KW-0547">Nucleotide-binding</keyword>
<organism evidence="5 6">
    <name type="scientific">Sulfitobacter aestuarii</name>
    <dbReference type="NCBI Taxonomy" id="2161676"/>
    <lineage>
        <taxon>Bacteria</taxon>
        <taxon>Pseudomonadati</taxon>
        <taxon>Pseudomonadota</taxon>
        <taxon>Alphaproteobacteria</taxon>
        <taxon>Rhodobacterales</taxon>
        <taxon>Roseobacteraceae</taxon>
        <taxon>Sulfitobacter</taxon>
    </lineage>
</organism>
<dbReference type="EMBL" id="JBHUMP010000016">
    <property type="protein sequence ID" value="MFD2741058.1"/>
    <property type="molecule type" value="Genomic_DNA"/>
</dbReference>
<dbReference type="PANTHER" id="PTHR34698:SF2">
    <property type="entry name" value="5-OXOPROLINASE SUBUNIT B"/>
    <property type="match status" value="1"/>
</dbReference>
<dbReference type="GO" id="GO:0016787">
    <property type="term" value="F:hydrolase activity"/>
    <property type="evidence" value="ECO:0007669"/>
    <property type="project" value="UniProtKB-KW"/>
</dbReference>
<evidence type="ECO:0000313" key="5">
    <source>
        <dbReference type="EMBL" id="MFD2741058.1"/>
    </source>
</evidence>
<keyword evidence="6" id="KW-1185">Reference proteome</keyword>
<dbReference type="Pfam" id="PF02682">
    <property type="entry name" value="CT_C_D"/>
    <property type="match status" value="1"/>
</dbReference>
<dbReference type="SMART" id="SM00796">
    <property type="entry name" value="AHS1"/>
    <property type="match status" value="1"/>
</dbReference>
<dbReference type="Gene3D" id="3.30.1360.40">
    <property type="match status" value="1"/>
</dbReference>
<evidence type="ECO:0000256" key="3">
    <source>
        <dbReference type="ARBA" id="ARBA00022840"/>
    </source>
</evidence>
<dbReference type="Proteomes" id="UP001597474">
    <property type="component" value="Unassembled WGS sequence"/>
</dbReference>
<dbReference type="InterPro" id="IPR010016">
    <property type="entry name" value="PxpB"/>
</dbReference>
<dbReference type="SUPFAM" id="SSF160467">
    <property type="entry name" value="PH0987 N-terminal domain-like"/>
    <property type="match status" value="1"/>
</dbReference>
<evidence type="ECO:0000256" key="1">
    <source>
        <dbReference type="ARBA" id="ARBA00022741"/>
    </source>
</evidence>